<dbReference type="Proteomes" id="UP000193144">
    <property type="component" value="Unassembled WGS sequence"/>
</dbReference>
<evidence type="ECO:0000259" key="2">
    <source>
        <dbReference type="Pfam" id="PF24476"/>
    </source>
</evidence>
<organism evidence="3 4">
    <name type="scientific">Clohesyomyces aquaticus</name>
    <dbReference type="NCBI Taxonomy" id="1231657"/>
    <lineage>
        <taxon>Eukaryota</taxon>
        <taxon>Fungi</taxon>
        <taxon>Dikarya</taxon>
        <taxon>Ascomycota</taxon>
        <taxon>Pezizomycotina</taxon>
        <taxon>Dothideomycetes</taxon>
        <taxon>Pleosporomycetidae</taxon>
        <taxon>Pleosporales</taxon>
        <taxon>Lindgomycetaceae</taxon>
        <taxon>Clohesyomyces</taxon>
    </lineage>
</organism>
<sequence>MSGIEALGLILATLPLCIEIAKAYSRGVDSIYNLVLRSRRDEELSEFYDEFYWNVTGTSTTPSILDLSEWHEQSETAECLRRFFGSEAAYHRYLVTIKSIAKLLAKLLADQAVYLDTTSADEAIVFAKLREFAQDRDSRQTQSNFAERFRFFKKAKDRKECLCLLEKWNHRLDAPSGFLTLSANIPPPWNNVVLRVRSPTAQIRILTRDLYTVLSDCWRCACTDTHEARFCLNLHGSEKSFSDSEAEFEFLVSSMTPGNPKHCWKEGTVVIRSADSSLGINGSELQQVCGALRACLTAFRLRLLMEDIQGQHHLWNLDPKPRRISLLESEPPVSLQDLLTSNSKMGPYEKRELAVICAYSLLLLHDTPWLRAGWDKSSVSFFYKPNHEPDFTRPFISTRFEKPAIEIGSRASGVFHRNSHILGLGILFIEIFNEKPIESWRNPQERVFVSPETEAMINLLVADRVVKKMDRSLSRSAVEACLDLDWAPQGRLVKLEDPEIRNGLFKNVIQPLEAEIAMVT</sequence>
<protein>
    <recommendedName>
        <fullName evidence="2">DUF7580 domain-containing protein</fullName>
    </recommendedName>
</protein>
<dbReference type="PANTHER" id="PTHR35186">
    <property type="entry name" value="ANK_REP_REGION DOMAIN-CONTAINING PROTEIN"/>
    <property type="match status" value="1"/>
</dbReference>
<feature type="domain" description="DUF7580" evidence="2">
    <location>
        <begin position="201"/>
        <end position="516"/>
    </location>
</feature>
<dbReference type="PANTHER" id="PTHR35186:SF4">
    <property type="entry name" value="PRION-INHIBITION AND PROPAGATION HELO DOMAIN-CONTAINING PROTEIN"/>
    <property type="match status" value="1"/>
</dbReference>
<name>A0A1Y2A6M0_9PLEO</name>
<dbReference type="OrthoDB" id="3565018at2759"/>
<accession>A0A1Y2A6M0</accession>
<dbReference type="AlphaFoldDB" id="A0A1Y2A6M0"/>
<dbReference type="STRING" id="1231657.A0A1Y2A6M0"/>
<proteinExistence type="predicted"/>
<evidence type="ECO:0000313" key="4">
    <source>
        <dbReference type="Proteomes" id="UP000193144"/>
    </source>
</evidence>
<feature type="signal peptide" evidence="1">
    <location>
        <begin position="1"/>
        <end position="23"/>
    </location>
</feature>
<evidence type="ECO:0000313" key="3">
    <source>
        <dbReference type="EMBL" id="ORY18182.1"/>
    </source>
</evidence>
<evidence type="ECO:0000256" key="1">
    <source>
        <dbReference type="SAM" id="SignalP"/>
    </source>
</evidence>
<gene>
    <name evidence="3" type="ORF">BCR34DRAFT_655920</name>
</gene>
<dbReference type="InterPro" id="IPR056002">
    <property type="entry name" value="DUF7580"/>
</dbReference>
<feature type="chain" id="PRO_5011010063" description="DUF7580 domain-containing protein" evidence="1">
    <location>
        <begin position="24"/>
        <end position="520"/>
    </location>
</feature>
<reference evidence="3 4" key="1">
    <citation type="submission" date="2016-07" db="EMBL/GenBank/DDBJ databases">
        <title>Pervasive Adenine N6-methylation of Active Genes in Fungi.</title>
        <authorList>
            <consortium name="DOE Joint Genome Institute"/>
            <person name="Mondo S.J."/>
            <person name="Dannebaum R.O."/>
            <person name="Kuo R.C."/>
            <person name="Labutti K."/>
            <person name="Haridas S."/>
            <person name="Kuo A."/>
            <person name="Salamov A."/>
            <person name="Ahrendt S.R."/>
            <person name="Lipzen A."/>
            <person name="Sullivan W."/>
            <person name="Andreopoulos W.B."/>
            <person name="Clum A."/>
            <person name="Lindquist E."/>
            <person name="Daum C."/>
            <person name="Ramamoorthy G.K."/>
            <person name="Gryganskyi A."/>
            <person name="Culley D."/>
            <person name="Magnuson J.K."/>
            <person name="James T.Y."/>
            <person name="O'Malley M.A."/>
            <person name="Stajich J.E."/>
            <person name="Spatafora J.W."/>
            <person name="Visel A."/>
            <person name="Grigoriev I.V."/>
        </authorList>
    </citation>
    <scope>NUCLEOTIDE SEQUENCE [LARGE SCALE GENOMIC DNA]</scope>
    <source>
        <strain evidence="3 4">CBS 115471</strain>
    </source>
</reference>
<dbReference type="Pfam" id="PF24476">
    <property type="entry name" value="DUF7580"/>
    <property type="match status" value="1"/>
</dbReference>
<dbReference type="EMBL" id="MCFA01000008">
    <property type="protein sequence ID" value="ORY18182.1"/>
    <property type="molecule type" value="Genomic_DNA"/>
</dbReference>
<keyword evidence="4" id="KW-1185">Reference proteome</keyword>
<comment type="caution">
    <text evidence="3">The sequence shown here is derived from an EMBL/GenBank/DDBJ whole genome shotgun (WGS) entry which is preliminary data.</text>
</comment>
<keyword evidence="1" id="KW-0732">Signal</keyword>